<sequence length="204" mass="22505">MGFLPCSSYVMMLPKPLVLFLLLLDCFSFSFSYLLHVLGLKPYPHATLLPPWDDYALYLQATSPTTTAADLPLPLPLPLPHPPSPATTASPSAAVTETLRVVHYFEIFSKKQQQQQLKQLTAATAAAAAEEEEENAVCAVCLEEFAGEHRVRELGNCDHAFHAACIDRWAETGRATCPLCRSPLQPTSPQRRSQETPGGVWFPR</sequence>
<dbReference type="Pfam" id="PF13639">
    <property type="entry name" value="zf-RING_2"/>
    <property type="match status" value="1"/>
</dbReference>
<evidence type="ECO:0000313" key="7">
    <source>
        <dbReference type="EMBL" id="OAY82629.1"/>
    </source>
</evidence>
<organism evidence="7 8">
    <name type="scientific">Ananas comosus</name>
    <name type="common">Pineapple</name>
    <name type="synonym">Ananas ananas</name>
    <dbReference type="NCBI Taxonomy" id="4615"/>
    <lineage>
        <taxon>Eukaryota</taxon>
        <taxon>Viridiplantae</taxon>
        <taxon>Streptophyta</taxon>
        <taxon>Embryophyta</taxon>
        <taxon>Tracheophyta</taxon>
        <taxon>Spermatophyta</taxon>
        <taxon>Magnoliopsida</taxon>
        <taxon>Liliopsida</taxon>
        <taxon>Poales</taxon>
        <taxon>Bromeliaceae</taxon>
        <taxon>Bromelioideae</taxon>
        <taxon>Ananas</taxon>
    </lineage>
</organism>
<dbReference type="Gene3D" id="3.30.40.10">
    <property type="entry name" value="Zinc/RING finger domain, C3HC4 (zinc finger)"/>
    <property type="match status" value="1"/>
</dbReference>
<keyword evidence="3" id="KW-0862">Zinc</keyword>
<evidence type="ECO:0000256" key="5">
    <source>
        <dbReference type="SAM" id="MobiDB-lite"/>
    </source>
</evidence>
<dbReference type="Proteomes" id="UP000092600">
    <property type="component" value="Unassembled WGS sequence"/>
</dbReference>
<dbReference type="InterPro" id="IPR013083">
    <property type="entry name" value="Znf_RING/FYVE/PHD"/>
</dbReference>
<evidence type="ECO:0000256" key="4">
    <source>
        <dbReference type="PROSITE-ProRule" id="PRU00175"/>
    </source>
</evidence>
<evidence type="ECO:0000256" key="3">
    <source>
        <dbReference type="ARBA" id="ARBA00022833"/>
    </source>
</evidence>
<evidence type="ECO:0000259" key="6">
    <source>
        <dbReference type="PROSITE" id="PS50089"/>
    </source>
</evidence>
<evidence type="ECO:0000313" key="8">
    <source>
        <dbReference type="Proteomes" id="UP000092600"/>
    </source>
</evidence>
<reference evidence="7 8" key="1">
    <citation type="journal article" date="2016" name="DNA Res.">
        <title>The draft genome of MD-2 pineapple using hybrid error correction of long reads.</title>
        <authorList>
            <person name="Redwan R.M."/>
            <person name="Saidin A."/>
            <person name="Kumar S.V."/>
        </authorList>
    </citation>
    <scope>NUCLEOTIDE SEQUENCE [LARGE SCALE GENOMIC DNA]</scope>
    <source>
        <strain evidence="8">cv. MD2</strain>
        <tissue evidence="7">Leaf</tissue>
    </source>
</reference>
<evidence type="ECO:0000256" key="2">
    <source>
        <dbReference type="ARBA" id="ARBA00022771"/>
    </source>
</evidence>
<dbReference type="SMART" id="SM00184">
    <property type="entry name" value="RING"/>
    <property type="match status" value="1"/>
</dbReference>
<keyword evidence="1" id="KW-0479">Metal-binding</keyword>
<protein>
    <submittedName>
        <fullName evidence="7">RING-H2 finger protein ATL44</fullName>
    </submittedName>
</protein>
<dbReference type="GO" id="GO:0061630">
    <property type="term" value="F:ubiquitin protein ligase activity"/>
    <property type="evidence" value="ECO:0007669"/>
    <property type="project" value="TreeGrafter"/>
</dbReference>
<name>A0A199W025_ANACO</name>
<feature type="region of interest" description="Disordered" evidence="5">
    <location>
        <begin position="181"/>
        <end position="204"/>
    </location>
</feature>
<evidence type="ECO:0000256" key="1">
    <source>
        <dbReference type="ARBA" id="ARBA00022723"/>
    </source>
</evidence>
<feature type="domain" description="RING-type" evidence="6">
    <location>
        <begin position="138"/>
        <end position="181"/>
    </location>
</feature>
<dbReference type="GO" id="GO:0016567">
    <property type="term" value="P:protein ubiquitination"/>
    <property type="evidence" value="ECO:0007669"/>
    <property type="project" value="TreeGrafter"/>
</dbReference>
<dbReference type="EMBL" id="LSRQ01000456">
    <property type="protein sequence ID" value="OAY82629.1"/>
    <property type="molecule type" value="Genomic_DNA"/>
</dbReference>
<dbReference type="PROSITE" id="PS50089">
    <property type="entry name" value="ZF_RING_2"/>
    <property type="match status" value="1"/>
</dbReference>
<accession>A0A199W025</accession>
<comment type="caution">
    <text evidence="7">The sequence shown here is derived from an EMBL/GenBank/DDBJ whole genome shotgun (WGS) entry which is preliminary data.</text>
</comment>
<dbReference type="AlphaFoldDB" id="A0A199W025"/>
<keyword evidence="2 4" id="KW-0863">Zinc-finger</keyword>
<gene>
    <name evidence="7" type="ORF">ACMD2_25608</name>
</gene>
<dbReference type="PANTHER" id="PTHR45969:SF81">
    <property type="entry name" value="OS08G0157400 PROTEIN"/>
    <property type="match status" value="1"/>
</dbReference>
<dbReference type="SUPFAM" id="SSF57850">
    <property type="entry name" value="RING/U-box"/>
    <property type="match status" value="1"/>
</dbReference>
<proteinExistence type="predicted"/>
<dbReference type="PANTHER" id="PTHR45969">
    <property type="entry name" value="RING ZINC FINGER PROTEIN-RELATED"/>
    <property type="match status" value="1"/>
</dbReference>
<dbReference type="GO" id="GO:0008270">
    <property type="term" value="F:zinc ion binding"/>
    <property type="evidence" value="ECO:0007669"/>
    <property type="project" value="UniProtKB-KW"/>
</dbReference>
<dbReference type="InterPro" id="IPR001841">
    <property type="entry name" value="Znf_RING"/>
</dbReference>